<gene>
    <name evidence="10" type="primary">licB_1</name>
    <name evidence="10" type="ORF">NCTC5047_03785</name>
</gene>
<proteinExistence type="predicted"/>
<accession>A0A377XIX7</accession>
<dbReference type="PROSITE" id="PS51100">
    <property type="entry name" value="PTS_EIIB_TYPE_3"/>
    <property type="match status" value="1"/>
</dbReference>
<dbReference type="PANTHER" id="PTHR34581">
    <property type="entry name" value="PTS SYSTEM N,N'-DIACETYLCHITOBIOSE-SPECIFIC EIIB COMPONENT"/>
    <property type="match status" value="1"/>
</dbReference>
<dbReference type="CDD" id="cd05564">
    <property type="entry name" value="PTS_IIB_chitobiose_lichenan"/>
    <property type="match status" value="1"/>
</dbReference>
<evidence type="ECO:0000256" key="4">
    <source>
        <dbReference type="ARBA" id="ARBA00022679"/>
    </source>
</evidence>
<evidence type="ECO:0000256" key="3">
    <source>
        <dbReference type="ARBA" id="ARBA00022597"/>
    </source>
</evidence>
<dbReference type="Pfam" id="PF02302">
    <property type="entry name" value="PTS_IIB"/>
    <property type="match status" value="1"/>
</dbReference>
<dbReference type="Proteomes" id="UP000254340">
    <property type="component" value="Unassembled WGS sequence"/>
</dbReference>
<dbReference type="GO" id="GO:0016301">
    <property type="term" value="F:kinase activity"/>
    <property type="evidence" value="ECO:0007669"/>
    <property type="project" value="UniProtKB-KW"/>
</dbReference>
<sequence>MYKIMLCCSAGMSTSLLVRKMVEAANERDLPVQIDAYGVSEFDMQFPQYQVVLLGPQVKYMLKTLSDKRLPEHSRSAHRYDGLRYAAGRQRPELCSVADPSGALRGVEMSSLYQSMIAVIEQSITPLAGRLGQQKYVIAIRDGFTAALPFMIIGSFMLVFIFPPFSPDTTNGFARGWLDFSQHYANS</sequence>
<dbReference type="EC" id="2.7.1.-" evidence="10"/>
<evidence type="ECO:0000256" key="2">
    <source>
        <dbReference type="ARBA" id="ARBA00022553"/>
    </source>
</evidence>
<dbReference type="EMBL" id="UGLH01000006">
    <property type="protein sequence ID" value="STT82810.1"/>
    <property type="molecule type" value="Genomic_DNA"/>
</dbReference>
<evidence type="ECO:0000313" key="11">
    <source>
        <dbReference type="Proteomes" id="UP000254340"/>
    </source>
</evidence>
<dbReference type="GO" id="GO:0008982">
    <property type="term" value="F:protein-N(PI)-phosphohistidine-sugar phosphotransferase activity"/>
    <property type="evidence" value="ECO:0007669"/>
    <property type="project" value="InterPro"/>
</dbReference>
<keyword evidence="1" id="KW-0813">Transport</keyword>
<evidence type="ECO:0000256" key="1">
    <source>
        <dbReference type="ARBA" id="ARBA00022448"/>
    </source>
</evidence>
<feature type="domain" description="PTS EIIB type-3" evidence="9">
    <location>
        <begin position="1"/>
        <end position="90"/>
    </location>
</feature>
<dbReference type="InterPro" id="IPR003501">
    <property type="entry name" value="PTS_EIIB_2/3"/>
</dbReference>
<keyword evidence="8" id="KW-0812">Transmembrane</keyword>
<dbReference type="GO" id="GO:0009401">
    <property type="term" value="P:phosphoenolpyruvate-dependent sugar phosphotransferase system"/>
    <property type="evidence" value="ECO:0007669"/>
    <property type="project" value="UniProtKB-KW"/>
</dbReference>
<evidence type="ECO:0000256" key="6">
    <source>
        <dbReference type="ARBA" id="ARBA00022777"/>
    </source>
</evidence>
<dbReference type="InterPro" id="IPR013012">
    <property type="entry name" value="PTS_EIIB_3"/>
</dbReference>
<dbReference type="PANTHER" id="PTHR34581:SF2">
    <property type="entry name" value="PTS SYSTEM N,N'-DIACETYLCHITOBIOSE-SPECIFIC EIIB COMPONENT"/>
    <property type="match status" value="1"/>
</dbReference>
<organism evidence="10 11">
    <name type="scientific">Klebsiella pneumoniae</name>
    <dbReference type="NCBI Taxonomy" id="573"/>
    <lineage>
        <taxon>Bacteria</taxon>
        <taxon>Pseudomonadati</taxon>
        <taxon>Pseudomonadota</taxon>
        <taxon>Gammaproteobacteria</taxon>
        <taxon>Enterobacterales</taxon>
        <taxon>Enterobacteriaceae</taxon>
        <taxon>Klebsiella/Raoultella group</taxon>
        <taxon>Klebsiella</taxon>
        <taxon>Klebsiella pneumoniae complex</taxon>
    </lineage>
</organism>
<feature type="modified residue" description="Phosphocysteine; by EIIA" evidence="7">
    <location>
        <position position="8"/>
    </location>
</feature>
<evidence type="ECO:0000313" key="10">
    <source>
        <dbReference type="EMBL" id="STT82810.1"/>
    </source>
</evidence>
<keyword evidence="5" id="KW-0598">Phosphotransferase system</keyword>
<reference evidence="10 11" key="1">
    <citation type="submission" date="2018-06" db="EMBL/GenBank/DDBJ databases">
        <authorList>
            <consortium name="Pathogen Informatics"/>
            <person name="Doyle S."/>
        </authorList>
    </citation>
    <scope>NUCLEOTIDE SEQUENCE [LARGE SCALE GENOMIC DNA]</scope>
    <source>
        <strain evidence="10 11">NCTC5047</strain>
    </source>
</reference>
<dbReference type="InterPro" id="IPR051819">
    <property type="entry name" value="PTS_sugar-specific_EIIB"/>
</dbReference>
<keyword evidence="2" id="KW-0597">Phosphoprotein</keyword>
<evidence type="ECO:0000256" key="5">
    <source>
        <dbReference type="ARBA" id="ARBA00022683"/>
    </source>
</evidence>
<dbReference type="InterPro" id="IPR036095">
    <property type="entry name" value="PTS_EIIB-like_sf"/>
</dbReference>
<feature type="transmembrane region" description="Helical" evidence="8">
    <location>
        <begin position="143"/>
        <end position="165"/>
    </location>
</feature>
<evidence type="ECO:0000256" key="7">
    <source>
        <dbReference type="PROSITE-ProRule" id="PRU00423"/>
    </source>
</evidence>
<dbReference type="SUPFAM" id="SSF52794">
    <property type="entry name" value="PTS system IIB component-like"/>
    <property type="match status" value="1"/>
</dbReference>
<keyword evidence="8" id="KW-1133">Transmembrane helix</keyword>
<evidence type="ECO:0000256" key="8">
    <source>
        <dbReference type="SAM" id="Phobius"/>
    </source>
</evidence>
<dbReference type="AlphaFoldDB" id="A0A377XIX7"/>
<keyword evidence="3" id="KW-0762">Sugar transport</keyword>
<evidence type="ECO:0000259" key="9">
    <source>
        <dbReference type="PROSITE" id="PS51100"/>
    </source>
</evidence>
<keyword evidence="4 10" id="KW-0808">Transferase</keyword>
<protein>
    <submittedName>
        <fullName evidence="10">PTS system protein</fullName>
        <ecNumber evidence="10">2.7.1.-</ecNumber>
    </submittedName>
</protein>
<keyword evidence="6" id="KW-0418">Kinase</keyword>
<name>A0A377XIX7_KLEPN</name>
<dbReference type="Gene3D" id="3.40.50.2300">
    <property type="match status" value="1"/>
</dbReference>
<keyword evidence="8" id="KW-0472">Membrane</keyword>